<evidence type="ECO:0000313" key="2">
    <source>
        <dbReference type="Proteomes" id="UP000011873"/>
    </source>
</evidence>
<reference evidence="1 2" key="1">
    <citation type="submission" date="2013-01" db="EMBL/GenBank/DDBJ databases">
        <authorList>
            <person name="Harkins D.M."/>
            <person name="Durkin A.S."/>
            <person name="Brinkac L.M."/>
            <person name="Haft D.H."/>
            <person name="Selengut J.D."/>
            <person name="Sanka R."/>
            <person name="DePew J."/>
            <person name="Purushe J."/>
            <person name="Galloway R.L."/>
            <person name="Vinetz J.M."/>
            <person name="Sutton G.G."/>
            <person name="Nierman W.C."/>
            <person name="Fouts D.E."/>
        </authorList>
    </citation>
    <scope>NUCLEOTIDE SEQUENCE [LARGE SCALE GENOMIC DNA]</scope>
    <source>
        <strain evidence="1 2">Sponselee CDC</strain>
    </source>
</reference>
<accession>M6BJS1</accession>
<name>M6BJS1_LEPBO</name>
<protein>
    <submittedName>
        <fullName evidence="1">Uncharacterized protein</fullName>
    </submittedName>
</protein>
<dbReference type="AlphaFoldDB" id="M6BJS1"/>
<dbReference type="Proteomes" id="UP000011873">
    <property type="component" value="Unassembled WGS sequence"/>
</dbReference>
<organism evidence="1 2">
    <name type="scientific">Leptospira borgpetersenii serovar Hardjo-bovis str. Sponselee</name>
    <dbReference type="NCBI Taxonomy" id="1303729"/>
    <lineage>
        <taxon>Bacteria</taxon>
        <taxon>Pseudomonadati</taxon>
        <taxon>Spirochaetota</taxon>
        <taxon>Spirochaetia</taxon>
        <taxon>Leptospirales</taxon>
        <taxon>Leptospiraceae</taxon>
        <taxon>Leptospira</taxon>
    </lineage>
</organism>
<comment type="caution">
    <text evidence="1">The sequence shown here is derived from an EMBL/GenBank/DDBJ whole genome shotgun (WGS) entry which is preliminary data.</text>
</comment>
<dbReference type="PATRIC" id="fig|1218567.3.peg.3699"/>
<evidence type="ECO:0000313" key="1">
    <source>
        <dbReference type="EMBL" id="EMJ78811.1"/>
    </source>
</evidence>
<proteinExistence type="predicted"/>
<sequence length="49" mass="5936">MNQDNVCLLTYFSTKKIGNSTKRNSWKNRVFHPIRGMRTNMEERSRLFE</sequence>
<dbReference type="EMBL" id="ANMU01000145">
    <property type="protein sequence ID" value="EMJ78811.1"/>
    <property type="molecule type" value="Genomic_DNA"/>
</dbReference>
<gene>
    <name evidence="1" type="ORF">LEP1GSC016_3436</name>
</gene>